<dbReference type="AlphaFoldDB" id="Q5Q0G1"/>
<dbReference type="EMBL" id="AY924678">
    <property type="protein sequence ID" value="AAX23753.1"/>
    <property type="molecule type" value="Genomic_DNA"/>
</dbReference>
<feature type="domain" description="Reverse transcriptase zinc-binding" evidence="1">
    <location>
        <begin position="1"/>
        <end position="51"/>
    </location>
</feature>
<evidence type="ECO:0000313" key="3">
    <source>
        <dbReference type="EMBL" id="AAX23753.1"/>
    </source>
</evidence>
<dbReference type="Pfam" id="PF13966">
    <property type="entry name" value="zf-RVT"/>
    <property type="match status" value="1"/>
</dbReference>
<evidence type="ECO:0000259" key="1">
    <source>
        <dbReference type="Pfam" id="PF13966"/>
    </source>
</evidence>
<organism evidence="2">
    <name type="scientific">Arabidopsis thaliana</name>
    <name type="common">Mouse-ear cress</name>
    <dbReference type="NCBI Taxonomy" id="3702"/>
    <lineage>
        <taxon>Eukaryota</taxon>
        <taxon>Viridiplantae</taxon>
        <taxon>Streptophyta</taxon>
        <taxon>Embryophyta</taxon>
        <taxon>Tracheophyta</taxon>
        <taxon>Spermatophyta</taxon>
        <taxon>Magnoliopsida</taxon>
        <taxon>eudicotyledons</taxon>
        <taxon>Gunneridae</taxon>
        <taxon>Pentapetalae</taxon>
        <taxon>rosids</taxon>
        <taxon>malvids</taxon>
        <taxon>Brassicales</taxon>
        <taxon>Brassicaceae</taxon>
        <taxon>Camelineae</taxon>
        <taxon>Arabidopsis</taxon>
    </lineage>
</organism>
<accession>Q5Q0G1</accession>
<reference evidence="3" key="2">
    <citation type="submission" date="2005-02" db="EMBL/GenBank/DDBJ databases">
        <authorList>
            <person name="Underwood B.A."/>
            <person name="Xiao Y."/>
            <person name="Moskal W."/>
            <person name="Monaghan E."/>
            <person name="Wang W."/>
            <person name="Redman J."/>
            <person name="Wu H.C."/>
            <person name="Utterback T."/>
            <person name="Town C.D."/>
        </authorList>
    </citation>
    <scope>NUCLEOTIDE SEQUENCE</scope>
</reference>
<dbReference type="EMBL" id="AY800590">
    <property type="protein sequence ID" value="AAV68826.1"/>
    <property type="molecule type" value="mRNA"/>
</dbReference>
<reference evidence="2" key="1">
    <citation type="submission" date="2004-10" db="EMBL/GenBank/DDBJ databases">
        <title>Reconstruction of cDNA sequences for hypothetical genes in Arabidopsis thaliana from 5' and 3' RACE products.</title>
        <authorList>
            <person name="Xiao Y."/>
            <person name="Underwood B."/>
            <person name="Moskal W."/>
            <person name="Wang W."/>
            <person name="Redman J."/>
            <person name="Wu H.C."/>
            <person name="Utterback T."/>
            <person name="Town C.D."/>
        </authorList>
    </citation>
    <scope>NUCLEOTIDE SEQUENCE</scope>
</reference>
<sequence length="152" mass="17841">MTWLAVRNRLSTGDRMLQWNMGVNSCCVFCHAPVETRNHLFFACQYSADVWTGLSRKLLSQRFSTDWDMIIKLITDTSLGKGCLFLVRYTFQLTVHSIWKERNGHRHGEAPIPSSQLTRRLDKQTRNRISSIRELGDRRYEDYGDLVWLKIT</sequence>
<evidence type="ECO:0000313" key="2">
    <source>
        <dbReference type="EMBL" id="AAV68826.1"/>
    </source>
</evidence>
<dbReference type="InterPro" id="IPR026960">
    <property type="entry name" value="RVT-Znf"/>
</dbReference>
<name>Q5Q0G1_ARATH</name>
<gene>
    <name evidence="2" type="ordered locus">At1g21330</name>
</gene>
<proteinExistence type="evidence at transcript level"/>
<protein>
    <recommendedName>
        <fullName evidence="1">Reverse transcriptase zinc-binding domain-containing protein</fullName>
    </recommendedName>
</protein>